<dbReference type="OrthoDB" id="5178111at2"/>
<evidence type="ECO:0000259" key="1">
    <source>
        <dbReference type="Pfam" id="PF26035"/>
    </source>
</evidence>
<sequence>MTGTDSSGIYPGTARVTITDSGDRADAGAFVARAVRMDPEVVVRMRNMALASRIQLWATTPFDAMVTRSVGGLVEPSDVTVRGSNLLPALSISRADQVDPGPVVDGLWRSQLPPLTGWVAVDQIPGSVIVELTEAGNIAAKDSISPAGGTSSSLLDSEVLTVSGEGMKVIIPMRCLFALSGMGFAGVGTDAVTVYATDSWLRLDSTYGAVVRRRHSLLPLLF</sequence>
<dbReference type="AlphaFoldDB" id="A0A3G8ZM51"/>
<gene>
    <name evidence="3" type="ORF">EH165_09330</name>
</gene>
<dbReference type="InterPro" id="IPR058498">
    <property type="entry name" value="DUF8185"/>
</dbReference>
<protein>
    <submittedName>
        <fullName evidence="3">Uncharacterized protein</fullName>
    </submittedName>
</protein>
<evidence type="ECO:0000313" key="4">
    <source>
        <dbReference type="Proteomes" id="UP000268084"/>
    </source>
</evidence>
<evidence type="ECO:0000259" key="2">
    <source>
        <dbReference type="Pfam" id="PF26572"/>
    </source>
</evidence>
<dbReference type="Proteomes" id="UP000268084">
    <property type="component" value="Chromosome"/>
</dbReference>
<accession>A0A3G8ZM51</accession>
<feature type="domain" description="DUF8185" evidence="2">
    <location>
        <begin position="113"/>
        <end position="216"/>
    </location>
</feature>
<keyword evidence="4" id="KW-1185">Reference proteome</keyword>
<reference evidence="3 4" key="2">
    <citation type="submission" date="2018-12" db="EMBL/GenBank/DDBJ databases">
        <title>Nakamurella antarcticus sp. nov., isolated from Antarctica South Shetland Islands soil.</title>
        <authorList>
            <person name="Peng F."/>
        </authorList>
    </citation>
    <scope>NUCLEOTIDE SEQUENCE [LARGE SCALE GENOMIC DNA]</scope>
    <source>
        <strain evidence="3 4">S14-144</strain>
    </source>
</reference>
<organism evidence="3 4">
    <name type="scientific">Nakamurella antarctica</name>
    <dbReference type="NCBI Taxonomy" id="1902245"/>
    <lineage>
        <taxon>Bacteria</taxon>
        <taxon>Bacillati</taxon>
        <taxon>Actinomycetota</taxon>
        <taxon>Actinomycetes</taxon>
        <taxon>Nakamurellales</taxon>
        <taxon>Nakamurellaceae</taxon>
        <taxon>Nakamurella</taxon>
    </lineage>
</organism>
<dbReference type="RefSeq" id="WP_124799219.1">
    <property type="nucleotide sequence ID" value="NZ_CP034170.1"/>
</dbReference>
<dbReference type="Pfam" id="PF26035">
    <property type="entry name" value="DUF8010"/>
    <property type="match status" value="1"/>
</dbReference>
<dbReference type="EMBL" id="CP034170">
    <property type="protein sequence ID" value="AZI58310.1"/>
    <property type="molecule type" value="Genomic_DNA"/>
</dbReference>
<proteinExistence type="predicted"/>
<dbReference type="KEGG" id="nak:EH165_09330"/>
<name>A0A3G8ZM51_9ACTN</name>
<feature type="domain" description="DUF8010" evidence="1">
    <location>
        <begin position="14"/>
        <end position="109"/>
    </location>
</feature>
<dbReference type="InterPro" id="IPR058323">
    <property type="entry name" value="DUF8010"/>
</dbReference>
<dbReference type="Pfam" id="PF26572">
    <property type="entry name" value="DUF8185"/>
    <property type="match status" value="1"/>
</dbReference>
<evidence type="ECO:0000313" key="3">
    <source>
        <dbReference type="EMBL" id="AZI58310.1"/>
    </source>
</evidence>
<reference evidence="3 4" key="1">
    <citation type="submission" date="2018-11" db="EMBL/GenBank/DDBJ databases">
        <authorList>
            <person name="Da X."/>
        </authorList>
    </citation>
    <scope>NUCLEOTIDE SEQUENCE [LARGE SCALE GENOMIC DNA]</scope>
    <source>
        <strain evidence="3 4">S14-144</strain>
    </source>
</reference>